<dbReference type="Proteomes" id="UP000187209">
    <property type="component" value="Unassembled WGS sequence"/>
</dbReference>
<evidence type="ECO:0000256" key="4">
    <source>
        <dbReference type="SAM" id="Coils"/>
    </source>
</evidence>
<evidence type="ECO:0000259" key="6">
    <source>
        <dbReference type="PROSITE" id="PS51460"/>
    </source>
</evidence>
<keyword evidence="2" id="KW-0963">Cytoplasm</keyword>
<feature type="coiled-coil region" evidence="4">
    <location>
        <begin position="408"/>
        <end position="435"/>
    </location>
</feature>
<comment type="caution">
    <text evidence="7">The sequence shown here is derived from an EMBL/GenBank/DDBJ whole genome shotgun (WGS) entry which is preliminary data.</text>
</comment>
<name>A0A1R2CNE4_9CILI</name>
<feature type="region of interest" description="Disordered" evidence="5">
    <location>
        <begin position="538"/>
        <end position="561"/>
    </location>
</feature>
<dbReference type="PROSITE" id="PS51460">
    <property type="entry name" value="GAR"/>
    <property type="match status" value="1"/>
</dbReference>
<proteinExistence type="predicted"/>
<dbReference type="SUPFAM" id="SSF143575">
    <property type="entry name" value="GAS2 domain-like"/>
    <property type="match status" value="1"/>
</dbReference>
<evidence type="ECO:0000256" key="5">
    <source>
        <dbReference type="SAM" id="MobiDB-lite"/>
    </source>
</evidence>
<dbReference type="Gene3D" id="3.30.920.20">
    <property type="entry name" value="Gas2-like domain"/>
    <property type="match status" value="1"/>
</dbReference>
<feature type="compositionally biased region" description="Polar residues" evidence="5">
    <location>
        <begin position="542"/>
        <end position="554"/>
    </location>
</feature>
<dbReference type="EMBL" id="MPUH01000102">
    <property type="protein sequence ID" value="OMJ90485.1"/>
    <property type="molecule type" value="Genomic_DNA"/>
</dbReference>
<keyword evidence="3" id="KW-0206">Cytoskeleton</keyword>
<dbReference type="InterPro" id="IPR036534">
    <property type="entry name" value="GAR_dom_sf"/>
</dbReference>
<evidence type="ECO:0000313" key="8">
    <source>
        <dbReference type="Proteomes" id="UP000187209"/>
    </source>
</evidence>
<feature type="coiled-coil region" evidence="4">
    <location>
        <begin position="284"/>
        <end position="341"/>
    </location>
</feature>
<evidence type="ECO:0000256" key="1">
    <source>
        <dbReference type="ARBA" id="ARBA00004245"/>
    </source>
</evidence>
<evidence type="ECO:0000256" key="3">
    <source>
        <dbReference type="ARBA" id="ARBA00023212"/>
    </source>
</evidence>
<gene>
    <name evidence="7" type="ORF">SteCoe_7188</name>
</gene>
<reference evidence="7 8" key="1">
    <citation type="submission" date="2016-11" db="EMBL/GenBank/DDBJ databases">
        <title>The macronuclear genome of Stentor coeruleus: a giant cell with tiny introns.</title>
        <authorList>
            <person name="Slabodnick M."/>
            <person name="Ruby J.G."/>
            <person name="Reiff S.B."/>
            <person name="Swart E.C."/>
            <person name="Gosai S."/>
            <person name="Prabakaran S."/>
            <person name="Witkowska E."/>
            <person name="Larue G.E."/>
            <person name="Fisher S."/>
            <person name="Freeman R.M."/>
            <person name="Gunawardena J."/>
            <person name="Chu W."/>
            <person name="Stover N.A."/>
            <person name="Gregory B.D."/>
            <person name="Nowacki M."/>
            <person name="Derisi J."/>
            <person name="Roy S.W."/>
            <person name="Marshall W.F."/>
            <person name="Sood P."/>
        </authorList>
    </citation>
    <scope>NUCLEOTIDE SEQUENCE [LARGE SCALE GENOMIC DNA]</scope>
    <source>
        <strain evidence="7">WM001</strain>
    </source>
</reference>
<dbReference type="OrthoDB" id="2157866at2759"/>
<evidence type="ECO:0000313" key="7">
    <source>
        <dbReference type="EMBL" id="OMJ90485.1"/>
    </source>
</evidence>
<protein>
    <recommendedName>
        <fullName evidence="6">GAR domain-containing protein</fullName>
    </recommendedName>
</protein>
<feature type="domain" description="GAR" evidence="6">
    <location>
        <begin position="442"/>
        <end position="514"/>
    </location>
</feature>
<evidence type="ECO:0000256" key="2">
    <source>
        <dbReference type="ARBA" id="ARBA00022490"/>
    </source>
</evidence>
<comment type="subcellular location">
    <subcellularLocation>
        <location evidence="1">Cytoplasm</location>
        <location evidence="1">Cytoskeleton</location>
    </subcellularLocation>
</comment>
<organism evidence="7 8">
    <name type="scientific">Stentor coeruleus</name>
    <dbReference type="NCBI Taxonomy" id="5963"/>
    <lineage>
        <taxon>Eukaryota</taxon>
        <taxon>Sar</taxon>
        <taxon>Alveolata</taxon>
        <taxon>Ciliophora</taxon>
        <taxon>Postciliodesmatophora</taxon>
        <taxon>Heterotrichea</taxon>
        <taxon>Heterotrichida</taxon>
        <taxon>Stentoridae</taxon>
        <taxon>Stentor</taxon>
    </lineage>
</organism>
<dbReference type="GO" id="GO:0005856">
    <property type="term" value="C:cytoskeleton"/>
    <property type="evidence" value="ECO:0007669"/>
    <property type="project" value="UniProtKB-SubCell"/>
</dbReference>
<dbReference type="InterPro" id="IPR003108">
    <property type="entry name" value="GAR_dom"/>
</dbReference>
<dbReference type="AlphaFoldDB" id="A0A1R2CNE4"/>
<accession>A0A1R2CNE4</accession>
<keyword evidence="4" id="KW-0175">Coiled coil</keyword>
<dbReference type="GO" id="GO:0008017">
    <property type="term" value="F:microtubule binding"/>
    <property type="evidence" value="ECO:0007669"/>
    <property type="project" value="InterPro"/>
</dbReference>
<keyword evidence="8" id="KW-1185">Reference proteome</keyword>
<sequence length="593" mass="68213">MNLSVIQTENLENDQAALGCYISVDNQLIDIVTPISSLYNESFTEIPNNGTIEFVIKDMRKDEVVGVLVLNIEDIQKDSEKWYELESMLVPTPKVLISSNGGSQISKSIKKSPQKEELLHKINELSTTVLELECQLGLEKEEKHREIESKTKIVQSIQNGSDFTIEQLKIKLASAYTLIEEFSLEKDNLIKLCEIEHEKSKTLEKKLKDIKWKYDETIDRIKSSELSYMNENHSLQEELRKTKEALNNELCVKGTREAFIAQLSYKITSQKCFENTDGELIKRIETLSKQLENSENTKNTLRAMLESKDDDMIIEKNCLNCQTIQEKCEFLESTIENLQEIVAHQTAAESISTMLKEKIVYHEAEIECLQTLIATKNEETDALNDVINLKTLELDAVITENDEIVHESSELKRRILTMNKNIDTLEREILDLKCRNISAKKVEKIKLDDIDFNLDSYLSEQGIENLFVKMAHGVYLYGTKRVNIDIKNDNRLICRTGGGYMPIDEFLKLYQNTEVEDISKYVKKQSLFLAQGGSPLRKMHNRASSSTPEITSRKASPRENFTERNFENKIIDKLKVVYPLKERNCTPIPRKSK</sequence>